<evidence type="ECO:0000313" key="11">
    <source>
        <dbReference type="EMBL" id="KAL3875492.1"/>
    </source>
</evidence>
<dbReference type="GO" id="GO:0005743">
    <property type="term" value="C:mitochondrial inner membrane"/>
    <property type="evidence" value="ECO:0007669"/>
    <property type="project" value="UniProtKB-SubCell"/>
</dbReference>
<keyword evidence="12" id="KW-1185">Reference proteome</keyword>
<evidence type="ECO:0000256" key="10">
    <source>
        <dbReference type="SAM" id="Phobius"/>
    </source>
</evidence>
<gene>
    <name evidence="11" type="ORF">ACJMK2_033438</name>
</gene>
<dbReference type="Proteomes" id="UP001634394">
    <property type="component" value="Unassembled WGS sequence"/>
</dbReference>
<sequence length="265" mass="30616">MALLAVRKLMRVIKIRIFLYMETCTRKTYQRPASHFYPLCQNGTFQGQIPMLSKCEYHMERHIMAKLLKRSYTQQNSNRVFNNKTKPNKEGYTQEDSDQDLNDKSQPKMEDFTVIYRFPYILQARFICRAKLFQTSFALLSVIPMSLMYSAGTITYSGMVFSLSASTLACLMLIAMSEYFRKLVGLMSVHKDMEIVKVSHLTFWGGKKDVFLKINQIVPISDTSQKTNDVYVTLKTYDGNLKLYLFLRFGGVGDKEKLKTVLGTV</sequence>
<evidence type="ECO:0000256" key="8">
    <source>
        <dbReference type="ARBA" id="ARBA00023136"/>
    </source>
</evidence>
<comment type="subcellular location">
    <subcellularLocation>
        <location evidence="1">Mitochondrion inner membrane</location>
        <topology evidence="1">Multi-pass membrane protein</topology>
    </subcellularLocation>
</comment>
<organism evidence="11 12">
    <name type="scientific">Sinanodonta woodiana</name>
    <name type="common">Chinese pond mussel</name>
    <name type="synonym">Anodonta woodiana</name>
    <dbReference type="NCBI Taxonomy" id="1069815"/>
    <lineage>
        <taxon>Eukaryota</taxon>
        <taxon>Metazoa</taxon>
        <taxon>Spiralia</taxon>
        <taxon>Lophotrochozoa</taxon>
        <taxon>Mollusca</taxon>
        <taxon>Bivalvia</taxon>
        <taxon>Autobranchia</taxon>
        <taxon>Heteroconchia</taxon>
        <taxon>Palaeoheterodonta</taxon>
        <taxon>Unionida</taxon>
        <taxon>Unionoidea</taxon>
        <taxon>Unionidae</taxon>
        <taxon>Unioninae</taxon>
        <taxon>Sinanodonta</taxon>
    </lineage>
</organism>
<evidence type="ECO:0000256" key="2">
    <source>
        <dbReference type="ARBA" id="ARBA00007020"/>
    </source>
</evidence>
<keyword evidence="4 10" id="KW-0812">Transmembrane</keyword>
<feature type="transmembrane region" description="Helical" evidence="10">
    <location>
        <begin position="132"/>
        <end position="152"/>
    </location>
</feature>
<evidence type="ECO:0000256" key="1">
    <source>
        <dbReference type="ARBA" id="ARBA00004448"/>
    </source>
</evidence>
<dbReference type="InterPro" id="IPR026571">
    <property type="entry name" value="Tmem186"/>
</dbReference>
<proteinExistence type="inferred from homology"/>
<keyword evidence="5" id="KW-0999">Mitochondrion inner membrane</keyword>
<accession>A0ABD3WND6</accession>
<evidence type="ECO:0000256" key="9">
    <source>
        <dbReference type="SAM" id="MobiDB-lite"/>
    </source>
</evidence>
<evidence type="ECO:0000313" key="12">
    <source>
        <dbReference type="Proteomes" id="UP001634394"/>
    </source>
</evidence>
<dbReference type="AlphaFoldDB" id="A0ABD3WND6"/>
<comment type="similarity">
    <text evidence="2">Belongs to the TMEM186 family.</text>
</comment>
<reference evidence="11 12" key="1">
    <citation type="submission" date="2024-11" db="EMBL/GenBank/DDBJ databases">
        <title>Chromosome-level genome assembly of the freshwater bivalve Anodonta woodiana.</title>
        <authorList>
            <person name="Chen X."/>
        </authorList>
    </citation>
    <scope>NUCLEOTIDE SEQUENCE [LARGE SCALE GENOMIC DNA]</scope>
    <source>
        <strain evidence="11">MN2024</strain>
        <tissue evidence="11">Gills</tissue>
    </source>
</reference>
<evidence type="ECO:0000256" key="3">
    <source>
        <dbReference type="ARBA" id="ARBA00014604"/>
    </source>
</evidence>
<keyword evidence="6 10" id="KW-1133">Transmembrane helix</keyword>
<feature type="transmembrane region" description="Helical" evidence="10">
    <location>
        <begin position="158"/>
        <end position="180"/>
    </location>
</feature>
<protein>
    <recommendedName>
        <fullName evidence="3">Transmembrane protein 186</fullName>
    </recommendedName>
</protein>
<evidence type="ECO:0000256" key="7">
    <source>
        <dbReference type="ARBA" id="ARBA00023128"/>
    </source>
</evidence>
<dbReference type="PANTHER" id="PTHR13603:SF1">
    <property type="entry name" value="TRANSMEMBRANE PROTEIN 186"/>
    <property type="match status" value="1"/>
</dbReference>
<feature type="region of interest" description="Disordered" evidence="9">
    <location>
        <begin position="78"/>
        <end position="105"/>
    </location>
</feature>
<keyword evidence="8 10" id="KW-0472">Membrane</keyword>
<dbReference type="EMBL" id="JBJQND010000005">
    <property type="protein sequence ID" value="KAL3875492.1"/>
    <property type="molecule type" value="Genomic_DNA"/>
</dbReference>
<comment type="caution">
    <text evidence="11">The sequence shown here is derived from an EMBL/GenBank/DDBJ whole genome shotgun (WGS) entry which is preliminary data.</text>
</comment>
<name>A0ABD3WND6_SINWO</name>
<evidence type="ECO:0000256" key="4">
    <source>
        <dbReference type="ARBA" id="ARBA00022692"/>
    </source>
</evidence>
<dbReference type="PANTHER" id="PTHR13603">
    <property type="entry name" value="TRANSMEMBRANE PROTEIN 186"/>
    <property type="match status" value="1"/>
</dbReference>
<evidence type="ECO:0000256" key="6">
    <source>
        <dbReference type="ARBA" id="ARBA00022989"/>
    </source>
</evidence>
<keyword evidence="7" id="KW-0496">Mitochondrion</keyword>
<evidence type="ECO:0000256" key="5">
    <source>
        <dbReference type="ARBA" id="ARBA00022792"/>
    </source>
</evidence>